<evidence type="ECO:0000256" key="9">
    <source>
        <dbReference type="ARBA" id="ARBA00023179"/>
    </source>
</evidence>
<keyword evidence="3" id="KW-0964">Secreted</keyword>
<dbReference type="FunFam" id="2.60.40.10:FF:000031">
    <property type="entry name" value="Myosin-binding protein C, slow type"/>
    <property type="match status" value="1"/>
</dbReference>
<evidence type="ECO:0000256" key="7">
    <source>
        <dbReference type="ARBA" id="ARBA00022889"/>
    </source>
</evidence>
<dbReference type="SMART" id="SM00136">
    <property type="entry name" value="LamNT"/>
    <property type="match status" value="1"/>
</dbReference>
<comment type="similarity">
    <text evidence="13">Belongs to the immunoglobulin superfamily. MyBP family.</text>
</comment>
<dbReference type="GO" id="GO:0005576">
    <property type="term" value="C:extracellular region"/>
    <property type="evidence" value="ECO:0007669"/>
    <property type="project" value="UniProtKB-SubCell"/>
</dbReference>
<evidence type="ECO:0000256" key="13">
    <source>
        <dbReference type="ARBA" id="ARBA00038352"/>
    </source>
</evidence>
<evidence type="ECO:0000259" key="23">
    <source>
        <dbReference type="PROSITE" id="PS51117"/>
    </source>
</evidence>
<comment type="caution">
    <text evidence="17">Lacks conserved residue(s) required for the propagation of feature annotation.</text>
</comment>
<dbReference type="Gene3D" id="2.60.120.260">
    <property type="entry name" value="Galactose-binding domain-like"/>
    <property type="match status" value="1"/>
</dbReference>
<dbReference type="Pfam" id="PF00041">
    <property type="entry name" value="fn3"/>
    <property type="match status" value="3"/>
</dbReference>
<dbReference type="InterPro" id="IPR013783">
    <property type="entry name" value="Ig-like_fold"/>
</dbReference>
<evidence type="ECO:0000256" key="5">
    <source>
        <dbReference type="ARBA" id="ARBA00022729"/>
    </source>
</evidence>
<dbReference type="PROSITE" id="PS50835">
    <property type="entry name" value="IG_LIKE"/>
    <property type="match status" value="5"/>
</dbReference>
<keyword evidence="4" id="KW-0597">Phosphoprotein</keyword>
<feature type="domain" description="Ig-like" evidence="21">
    <location>
        <begin position="1108"/>
        <end position="1196"/>
    </location>
</feature>
<evidence type="ECO:0000256" key="6">
    <source>
        <dbReference type="ARBA" id="ARBA00022737"/>
    </source>
</evidence>
<organism evidence="24 25">
    <name type="scientific">Bagarius yarrelli</name>
    <name type="common">Goonch</name>
    <name type="synonym">Bagrus yarrelli</name>
    <dbReference type="NCBI Taxonomy" id="175774"/>
    <lineage>
        <taxon>Eukaryota</taxon>
        <taxon>Metazoa</taxon>
        <taxon>Chordata</taxon>
        <taxon>Craniata</taxon>
        <taxon>Vertebrata</taxon>
        <taxon>Euteleostomi</taxon>
        <taxon>Actinopterygii</taxon>
        <taxon>Neopterygii</taxon>
        <taxon>Teleostei</taxon>
        <taxon>Ostariophysi</taxon>
        <taxon>Siluriformes</taxon>
        <taxon>Sisoridae</taxon>
        <taxon>Sisorinae</taxon>
        <taxon>Bagarius</taxon>
    </lineage>
</organism>
<dbReference type="FunFam" id="2.60.40.10:FF:000085">
    <property type="entry name" value="Myosin-binding protein C, slow type"/>
    <property type="match status" value="1"/>
</dbReference>
<evidence type="ECO:0000256" key="2">
    <source>
        <dbReference type="ARBA" id="ARBA00022433"/>
    </source>
</evidence>
<feature type="disulfide bond" evidence="17">
    <location>
        <begin position="264"/>
        <end position="273"/>
    </location>
</feature>
<dbReference type="FunFam" id="2.60.40.10:FF:000084">
    <property type="entry name" value="Myosin binding protein C, slow type"/>
    <property type="match status" value="1"/>
</dbReference>
<evidence type="ECO:0000256" key="1">
    <source>
        <dbReference type="ARBA" id="ARBA00004613"/>
    </source>
</evidence>
<dbReference type="SUPFAM" id="SSF50242">
    <property type="entry name" value="TIMP-like"/>
    <property type="match status" value="1"/>
</dbReference>
<dbReference type="CDD" id="cd00096">
    <property type="entry name" value="Ig"/>
    <property type="match status" value="1"/>
</dbReference>
<dbReference type="FunFam" id="2.60.40.10:FF:000646">
    <property type="entry name" value="Myosin binding protein C, fast type"/>
    <property type="match status" value="1"/>
</dbReference>
<dbReference type="InterPro" id="IPR036179">
    <property type="entry name" value="Ig-like_dom_sf"/>
</dbReference>
<keyword evidence="5 18" id="KW-0732">Signal</keyword>
<feature type="domain" description="Laminin N-terminal" evidence="23">
    <location>
        <begin position="41"/>
        <end position="242"/>
    </location>
</feature>
<dbReference type="SMART" id="SM00409">
    <property type="entry name" value="IG"/>
    <property type="match status" value="6"/>
</dbReference>
<dbReference type="FunFam" id="2.60.40.10:FF:000225">
    <property type="entry name" value="Myosin-binding protein C, cardiac-type"/>
    <property type="match status" value="1"/>
</dbReference>
<dbReference type="InterPro" id="IPR056863">
    <property type="entry name" value="LMN_ATRN_NET-like_EGF"/>
</dbReference>
<dbReference type="InterPro" id="IPR008211">
    <property type="entry name" value="Laminin_N"/>
</dbReference>
<dbReference type="GO" id="GO:0072359">
    <property type="term" value="P:circulatory system development"/>
    <property type="evidence" value="ECO:0007669"/>
    <property type="project" value="UniProtKB-ARBA"/>
</dbReference>
<dbReference type="InterPro" id="IPR050964">
    <property type="entry name" value="Striated_Muscle_Regulatory"/>
</dbReference>
<dbReference type="Pfam" id="PF07679">
    <property type="entry name" value="I-set"/>
    <property type="match status" value="6"/>
</dbReference>
<dbReference type="InterPro" id="IPR003961">
    <property type="entry name" value="FN3_dom"/>
</dbReference>
<dbReference type="PROSITE" id="PS50027">
    <property type="entry name" value="EGF_LAM_2"/>
    <property type="match status" value="1"/>
</dbReference>
<dbReference type="PROSITE" id="PS50189">
    <property type="entry name" value="NTR"/>
    <property type="match status" value="1"/>
</dbReference>
<dbReference type="SUPFAM" id="SSF49265">
    <property type="entry name" value="Fibronectin type III"/>
    <property type="match status" value="2"/>
</dbReference>
<evidence type="ECO:0000313" key="25">
    <source>
        <dbReference type="Proteomes" id="UP000319801"/>
    </source>
</evidence>
<feature type="domain" description="Laminin EGF-like" evidence="19">
    <location>
        <begin position="243"/>
        <end position="298"/>
    </location>
</feature>
<comment type="function">
    <text evidence="14">Thick filament-associated protein located in the crossbridge region of vertebrate striated muscle a bands. In vitro it binds MHC, F-actin and native thin filaments, and modifies the activity of actin-activated myosin ATPase. It may modulate muscle contraction or may play a more structural role.</text>
</comment>
<feature type="domain" description="Fibronectin type-III" evidence="22">
    <location>
        <begin position="1205"/>
        <end position="1298"/>
    </location>
</feature>
<dbReference type="InterPro" id="IPR008993">
    <property type="entry name" value="TIMP-like_OB-fold"/>
</dbReference>
<comment type="caution">
    <text evidence="24">The sequence shown here is derived from an EMBL/GenBank/DDBJ whole genome shotgun (WGS) entry which is preliminary data.</text>
</comment>
<evidence type="ECO:0000313" key="24">
    <source>
        <dbReference type="EMBL" id="TSO57266.1"/>
    </source>
</evidence>
<dbReference type="GO" id="GO:0032982">
    <property type="term" value="C:myosin filament"/>
    <property type="evidence" value="ECO:0007669"/>
    <property type="project" value="UniProtKB-KW"/>
</dbReference>
<dbReference type="GO" id="GO:0031430">
    <property type="term" value="C:M band"/>
    <property type="evidence" value="ECO:0007669"/>
    <property type="project" value="TreeGrafter"/>
</dbReference>
<dbReference type="Pfam" id="PF24973">
    <property type="entry name" value="EGF_LMN_ATRN"/>
    <property type="match status" value="1"/>
</dbReference>
<dbReference type="PANTHER" id="PTHR13817">
    <property type="entry name" value="TITIN"/>
    <property type="match status" value="1"/>
</dbReference>
<dbReference type="SMART" id="SM00180">
    <property type="entry name" value="EGF_Lam"/>
    <property type="match status" value="1"/>
</dbReference>
<feature type="domain" description="Ig-like" evidence="21">
    <location>
        <begin position="541"/>
        <end position="639"/>
    </location>
</feature>
<keyword evidence="8 17" id="KW-1015">Disulfide bond</keyword>
<dbReference type="PANTHER" id="PTHR13817:SF43">
    <property type="entry name" value="MYOSIN-BINDING PROTEIN C, FAST-TYPE"/>
    <property type="match status" value="1"/>
</dbReference>
<keyword evidence="7" id="KW-0130">Cell adhesion</keyword>
<keyword evidence="11 17" id="KW-0424">Laminin EGF-like domain</keyword>
<evidence type="ECO:0000259" key="19">
    <source>
        <dbReference type="PROSITE" id="PS50027"/>
    </source>
</evidence>
<dbReference type="FunFam" id="2.60.40.10:FF:000111">
    <property type="entry name" value="Myosin-binding protein C, slow type"/>
    <property type="match status" value="1"/>
</dbReference>
<name>A0A556UF37_BAGYA</name>
<dbReference type="InterPro" id="IPR008996">
    <property type="entry name" value="IL1/FGF"/>
</dbReference>
<evidence type="ECO:0000256" key="18">
    <source>
        <dbReference type="SAM" id="SignalP"/>
    </source>
</evidence>
<evidence type="ECO:0000256" key="15">
    <source>
        <dbReference type="ARBA" id="ARBA00069969"/>
    </source>
</evidence>
<keyword evidence="2" id="KW-0787">Thick filament</keyword>
<keyword evidence="12" id="KW-0393">Immunoglobulin domain</keyword>
<dbReference type="InterPro" id="IPR036116">
    <property type="entry name" value="FN3_sf"/>
</dbReference>
<feature type="domain" description="Ig-like" evidence="21">
    <location>
        <begin position="720"/>
        <end position="792"/>
    </location>
</feature>
<dbReference type="CDD" id="cd03579">
    <property type="entry name" value="NTR_netrin-1_like"/>
    <property type="match status" value="1"/>
</dbReference>
<dbReference type="Pfam" id="PF01759">
    <property type="entry name" value="NTR"/>
    <property type="match status" value="1"/>
</dbReference>
<dbReference type="InterPro" id="IPR003598">
    <property type="entry name" value="Ig_sub2"/>
</dbReference>
<dbReference type="OrthoDB" id="6107607at2759"/>
<evidence type="ECO:0000256" key="12">
    <source>
        <dbReference type="ARBA" id="ARBA00023319"/>
    </source>
</evidence>
<dbReference type="FunFam" id="2.60.40.10:FF:000070">
    <property type="entry name" value="Myosin-binding protein C, slow type"/>
    <property type="match status" value="1"/>
</dbReference>
<evidence type="ECO:0000259" key="22">
    <source>
        <dbReference type="PROSITE" id="PS50853"/>
    </source>
</evidence>
<accession>A0A556UF37</accession>
<dbReference type="InterPro" id="IPR013098">
    <property type="entry name" value="Ig_I-set"/>
</dbReference>
<feature type="domain" description="Fibronectin type-III" evidence="22">
    <location>
        <begin position="1009"/>
        <end position="1104"/>
    </location>
</feature>
<dbReference type="SMART" id="SM00408">
    <property type="entry name" value="IGc2"/>
    <property type="match status" value="4"/>
</dbReference>
<evidence type="ECO:0000256" key="17">
    <source>
        <dbReference type="PROSITE-ProRule" id="PRU00460"/>
    </source>
</evidence>
<dbReference type="InterPro" id="IPR018933">
    <property type="entry name" value="Netrin_module_non-TIMP"/>
</dbReference>
<protein>
    <recommendedName>
        <fullName evidence="15">Myosin-binding protein C, fast-type</fullName>
    </recommendedName>
    <alternativeName>
        <fullName evidence="16">C-protein, skeletal muscle fast isoform</fullName>
    </alternativeName>
</protein>
<evidence type="ECO:0000256" key="10">
    <source>
        <dbReference type="ARBA" id="ARBA00023180"/>
    </source>
</evidence>
<evidence type="ECO:0000256" key="8">
    <source>
        <dbReference type="ARBA" id="ARBA00023157"/>
    </source>
</evidence>
<dbReference type="GO" id="GO:0007155">
    <property type="term" value="P:cell adhesion"/>
    <property type="evidence" value="ECO:0007669"/>
    <property type="project" value="UniProtKB-KW"/>
</dbReference>
<dbReference type="InterPro" id="IPR003599">
    <property type="entry name" value="Ig_sub"/>
</dbReference>
<dbReference type="SUPFAM" id="SSF48726">
    <property type="entry name" value="Immunoglobulin"/>
    <property type="match status" value="6"/>
</dbReference>
<evidence type="ECO:0000259" key="20">
    <source>
        <dbReference type="PROSITE" id="PS50189"/>
    </source>
</evidence>
<feature type="disulfide bond" evidence="17">
    <location>
        <begin position="245"/>
        <end position="262"/>
    </location>
</feature>
<dbReference type="InterPro" id="IPR040849">
    <property type="entry name" value="MyBP-C_THB"/>
</dbReference>
<feature type="chain" id="PRO_5022048463" description="Myosin-binding protein C, fast-type" evidence="18">
    <location>
        <begin position="20"/>
        <end position="1422"/>
    </location>
</feature>
<evidence type="ECO:0000259" key="21">
    <source>
        <dbReference type="PROSITE" id="PS50835"/>
    </source>
</evidence>
<dbReference type="Proteomes" id="UP000319801">
    <property type="component" value="Unassembled WGS sequence"/>
</dbReference>
<feature type="domain" description="Fibronectin type-III" evidence="22">
    <location>
        <begin position="911"/>
        <end position="1007"/>
    </location>
</feature>
<dbReference type="InterPro" id="IPR001134">
    <property type="entry name" value="Netrin_domain"/>
</dbReference>
<dbReference type="CDD" id="cd05894">
    <property type="entry name" value="Ig_C5_MyBP-C"/>
    <property type="match status" value="1"/>
</dbReference>
<dbReference type="CDD" id="cd05748">
    <property type="entry name" value="Ig_Titin_like"/>
    <property type="match status" value="1"/>
</dbReference>
<dbReference type="PROSITE" id="PS01248">
    <property type="entry name" value="EGF_LAM_1"/>
    <property type="match status" value="1"/>
</dbReference>
<dbReference type="PROSITE" id="PS51117">
    <property type="entry name" value="LAMININ_NTER"/>
    <property type="match status" value="1"/>
</dbReference>
<feature type="domain" description="NTR" evidence="20">
    <location>
        <begin position="273"/>
        <end position="417"/>
    </location>
</feature>
<evidence type="ECO:0000256" key="16">
    <source>
        <dbReference type="ARBA" id="ARBA00076995"/>
    </source>
</evidence>
<keyword evidence="10" id="KW-0325">Glycoprotein</keyword>
<evidence type="ECO:0000256" key="4">
    <source>
        <dbReference type="ARBA" id="ARBA00022553"/>
    </source>
</evidence>
<keyword evidence="9" id="KW-0514">Muscle protein</keyword>
<keyword evidence="25" id="KW-1185">Reference proteome</keyword>
<dbReference type="Gene3D" id="2.40.50.120">
    <property type="match status" value="1"/>
</dbReference>
<sequence>MKDFYELLLVCWFVGMVNAHDANPFSVQASSSDPCYSESGSARYCIPEFVNAAFGQEMSVSSSCGRRSCDHTHLTDLNSAQNLTCWQSETLRTTPLNVTLTLSLKKKFEITYVSLHFCSEKPDSMVISKSMDYGRSWTPFQFYSSQCRRVYDRPNRAELTKLSEQEPLCMELPNSADTSNAILVFSTLDGRPSRSNFISSPVLQDWVTVTDIRVTFNRPKVSKDVREPAYFYAVSDFQVGGRCKCNGHAHRCVRDKDGKMVCDCKHNTEGPECDRCKPFHFDRPWQRATPKEANECLPCDCHPVGAAAVLVSVLDMETVGDWAKFSISLVSVYKSREPLKRGENMLWVHMKDLACKCPRIHMGKRFLILGSGGAGAGAERAGLTADKNSLVIQWRDIWTRRLRKFQRREKKGNNPTCVRLCVLAVLELKAVKPGYTAIRGVMSSLYLCVNAAGHLFALVDSSTLTRKPTMKWLKGKWLDLGSKAGKHLQFKETYDRNTKVDENEIWEMLKNAHPSEYEKIAFQYGITDLRGMLKRLKKMKPVEQKHSEAFLKRLEEWYSVMKGKKVVLRVEVADPNAEVKWLRNGQEIKPSAKYIMEANGNVRTLTINKCTLADDAAYECVIGEDKCFTEIYVKEPPVTITKLLDDYQVVVGERVEFEVEVSEEGAQELSREEGHVHYRFKKDGKRHTLIIQEATLEDTGMYHVYTTGGHTKGELIVEEKELEILQSIADLTVKSAEQAMFKCEVSDEKVTGKWFKDGVEVLPSDRIKITHIGRIHRLTIDDVKPSDAGDYTFVPEGYALSISAKLNFLEIKIDYVPRQDPPKIHLDVSGNVVSQNTIIVVAGNKLRLDVEITGEPAPTVCWKKGDEQLAAAEGRVRVESRTGLSSFVIEGAERDDEGNYNITVTNPAGEDKANLFIKIVGEDCATIIWEAPKFDGGAPLKGYLMERKKKGSSRWTKLNFDVYPETKYEAKRMIEGILYEMRIFAVNGIGVSAPSLSSKPFMPIAPTSEPTKLTVEDVTDTTCSLKWLAPERIGAGGLDGYVIEYCKEGDTEWQVANTELVTRQNYVVRNLPTGEKMNFRVAAVNIAGRSPPAFLAQPVTVREIMEHPKIRLPRNLRTKYIKKVGETINLVIPFQGKPRPVAQWLKDGEPIDPKKVNVRNSNIDSVLFIRTAERDHTGKYTLVLQIESMEDRATIDIRVVDKPGPPIGVKITDVWGFNAALEWKPPKDDGNCEILGYTIQKADMKTKEWYTVYEHNRRTNCAVSDLVMGNEYMFRVFSENICGLSEEACLEYKRAPFKEKDMNCAPKFTTPLVNRSVVMGYSTAISCSVKGFPKPKITWMKNKMIIGEDPKYLMQNNQGVLTLNIRKPSSFDAGKYICRAVNELGQAEVECILEIRGLSVSPTSKWCSMGRTLENLSSLSCS</sequence>
<dbReference type="SUPFAM" id="SSF57196">
    <property type="entry name" value="EGF/Laminin"/>
    <property type="match status" value="1"/>
</dbReference>
<dbReference type="Gene3D" id="2.60.40.10">
    <property type="entry name" value="Immunoglobulins"/>
    <property type="match status" value="9"/>
</dbReference>
<dbReference type="SUPFAM" id="SSF50353">
    <property type="entry name" value="Cytokine"/>
    <property type="match status" value="1"/>
</dbReference>
<dbReference type="PROSITE" id="PS50853">
    <property type="entry name" value="FN3"/>
    <property type="match status" value="3"/>
</dbReference>
<dbReference type="SMART" id="SM00643">
    <property type="entry name" value="C345C"/>
    <property type="match status" value="1"/>
</dbReference>
<feature type="domain" description="Ig-like" evidence="21">
    <location>
        <begin position="1306"/>
        <end position="1390"/>
    </location>
</feature>
<feature type="domain" description="Ig-like" evidence="21">
    <location>
        <begin position="822"/>
        <end position="916"/>
    </location>
</feature>
<dbReference type="SMART" id="SM00060">
    <property type="entry name" value="FN3"/>
    <property type="match status" value="3"/>
</dbReference>
<evidence type="ECO:0000256" key="3">
    <source>
        <dbReference type="ARBA" id="ARBA00022525"/>
    </source>
</evidence>
<dbReference type="Pfam" id="PF00055">
    <property type="entry name" value="Laminin_N"/>
    <property type="match status" value="1"/>
</dbReference>
<keyword evidence="6" id="KW-0677">Repeat</keyword>
<evidence type="ECO:0000256" key="11">
    <source>
        <dbReference type="ARBA" id="ARBA00023292"/>
    </source>
</evidence>
<dbReference type="InterPro" id="IPR002049">
    <property type="entry name" value="LE_dom"/>
</dbReference>
<dbReference type="CDD" id="cd00055">
    <property type="entry name" value="EGF_Lam"/>
    <property type="match status" value="1"/>
</dbReference>
<comment type="subcellular location">
    <subcellularLocation>
        <location evidence="1">Secreted</location>
    </subcellularLocation>
</comment>
<dbReference type="InterPro" id="IPR007110">
    <property type="entry name" value="Ig-like_dom"/>
</dbReference>
<dbReference type="EMBL" id="VCAZ01000068">
    <property type="protein sequence ID" value="TSO57266.1"/>
    <property type="molecule type" value="Genomic_DNA"/>
</dbReference>
<proteinExistence type="inferred from homology"/>
<evidence type="ECO:0000256" key="14">
    <source>
        <dbReference type="ARBA" id="ARBA00053486"/>
    </source>
</evidence>
<feature type="signal peptide" evidence="18">
    <location>
        <begin position="1"/>
        <end position="19"/>
    </location>
</feature>
<reference evidence="24 25" key="1">
    <citation type="journal article" date="2019" name="Genome Biol. Evol.">
        <title>Whole-Genome Sequencing of the Giant Devil Catfish, Bagarius yarrelli.</title>
        <authorList>
            <person name="Jiang W."/>
            <person name="Lv Y."/>
            <person name="Cheng L."/>
            <person name="Yang K."/>
            <person name="Chao B."/>
            <person name="Wang X."/>
            <person name="Li Y."/>
            <person name="Pan X."/>
            <person name="You X."/>
            <person name="Zhang Y."/>
            <person name="Yang J."/>
            <person name="Li J."/>
            <person name="Zhang X."/>
            <person name="Liu S."/>
            <person name="Sun C."/>
            <person name="Yang J."/>
            <person name="Shi Q."/>
        </authorList>
    </citation>
    <scope>NUCLEOTIDE SEQUENCE [LARGE SCALE GENOMIC DNA]</scope>
    <source>
        <strain evidence="24">JWS20170419001</strain>
        <tissue evidence="24">Muscle</tissue>
    </source>
</reference>
<dbReference type="Pfam" id="PF18362">
    <property type="entry name" value="THB"/>
    <property type="match status" value="1"/>
</dbReference>
<dbReference type="FunFam" id="2.60.40.10:FF:000060">
    <property type="entry name" value="Myosin-binding protein C, slow type"/>
    <property type="match status" value="1"/>
</dbReference>
<dbReference type="CDD" id="cd00063">
    <property type="entry name" value="FN3"/>
    <property type="match status" value="3"/>
</dbReference>
<dbReference type="FunFam" id="2.60.40.10:FF:000062">
    <property type="entry name" value="Myosin-binding protein C, slow type"/>
    <property type="match status" value="1"/>
</dbReference>
<dbReference type="GO" id="GO:0045214">
    <property type="term" value="P:sarcomere organization"/>
    <property type="evidence" value="ECO:0007669"/>
    <property type="project" value="TreeGrafter"/>
</dbReference>
<gene>
    <name evidence="24" type="ORF">Baya_10404</name>
</gene>
<dbReference type="Gene3D" id="2.80.10.50">
    <property type="match status" value="1"/>
</dbReference>